<evidence type="ECO:0000256" key="2">
    <source>
        <dbReference type="ARBA" id="ARBA00023125"/>
    </source>
</evidence>
<organism evidence="5 6">
    <name type="scientific">Novosphingobium chloroacetimidivorans</name>
    <dbReference type="NCBI Taxonomy" id="1428314"/>
    <lineage>
        <taxon>Bacteria</taxon>
        <taxon>Pseudomonadati</taxon>
        <taxon>Pseudomonadota</taxon>
        <taxon>Alphaproteobacteria</taxon>
        <taxon>Sphingomonadales</taxon>
        <taxon>Sphingomonadaceae</taxon>
        <taxon>Novosphingobium</taxon>
    </lineage>
</organism>
<dbReference type="GO" id="GO:0003677">
    <property type="term" value="F:DNA binding"/>
    <property type="evidence" value="ECO:0007669"/>
    <property type="project" value="UniProtKB-KW"/>
</dbReference>
<dbReference type="InterPro" id="IPR036388">
    <property type="entry name" value="WH-like_DNA-bd_sf"/>
</dbReference>
<sequence>MGLQKDTDVDRKQHGKWYDDACGAAFAMELIGERWALPVIRELMLGGRRFSDIRASLPGISAKVLTERLASLEAVGIVTRTTLPAPTPAKLYVLTPWGLALEPVMQELGRWSVQSPEHDPQLPLTPVSLMLSFRTMLDRDAARGMEATVRFEVGADRFDAELSGAELRIMRAPPERAAADLVFRAAKGIAYLRAFYGKQPLDAPGLALEVEGARALAERFIACFHLPAKRPPPPDKQA</sequence>
<dbReference type="AlphaFoldDB" id="A0A7W7KA43"/>
<dbReference type="SUPFAM" id="SSF46785">
    <property type="entry name" value="Winged helix' DNA-binding domain"/>
    <property type="match status" value="1"/>
</dbReference>
<protein>
    <submittedName>
        <fullName evidence="5">DNA-binding HxlR family transcriptional regulator</fullName>
    </submittedName>
</protein>
<dbReference type="Gene3D" id="1.10.10.10">
    <property type="entry name" value="Winged helix-like DNA-binding domain superfamily/Winged helix DNA-binding domain"/>
    <property type="match status" value="1"/>
</dbReference>
<dbReference type="Pfam" id="PF01638">
    <property type="entry name" value="HxlR"/>
    <property type="match status" value="1"/>
</dbReference>
<proteinExistence type="predicted"/>
<dbReference type="Proteomes" id="UP000555448">
    <property type="component" value="Unassembled WGS sequence"/>
</dbReference>
<evidence type="ECO:0000259" key="4">
    <source>
        <dbReference type="PROSITE" id="PS51118"/>
    </source>
</evidence>
<keyword evidence="6" id="KW-1185">Reference proteome</keyword>
<reference evidence="5 6" key="1">
    <citation type="submission" date="2020-08" db="EMBL/GenBank/DDBJ databases">
        <title>Functional genomics of gut bacteria from endangered species of beetles.</title>
        <authorList>
            <person name="Carlos-Shanley C."/>
        </authorList>
    </citation>
    <scope>NUCLEOTIDE SEQUENCE [LARGE SCALE GENOMIC DNA]</scope>
    <source>
        <strain evidence="5 6">S00245</strain>
    </source>
</reference>
<accession>A0A7W7KA43</accession>
<evidence type="ECO:0000256" key="3">
    <source>
        <dbReference type="ARBA" id="ARBA00023163"/>
    </source>
</evidence>
<gene>
    <name evidence="5" type="ORF">HNO88_002360</name>
</gene>
<dbReference type="PANTHER" id="PTHR33204:SF18">
    <property type="entry name" value="TRANSCRIPTIONAL REGULATORY PROTEIN"/>
    <property type="match status" value="1"/>
</dbReference>
<dbReference type="PANTHER" id="PTHR33204">
    <property type="entry name" value="TRANSCRIPTIONAL REGULATOR, MARR FAMILY"/>
    <property type="match status" value="1"/>
</dbReference>
<evidence type="ECO:0000313" key="6">
    <source>
        <dbReference type="Proteomes" id="UP000555448"/>
    </source>
</evidence>
<evidence type="ECO:0000313" key="5">
    <source>
        <dbReference type="EMBL" id="MBB4859034.1"/>
    </source>
</evidence>
<name>A0A7W7KA43_9SPHN</name>
<dbReference type="PROSITE" id="PS51118">
    <property type="entry name" value="HTH_HXLR"/>
    <property type="match status" value="1"/>
</dbReference>
<keyword evidence="1" id="KW-0805">Transcription regulation</keyword>
<dbReference type="InterPro" id="IPR002577">
    <property type="entry name" value="HTH_HxlR"/>
</dbReference>
<keyword evidence="2 5" id="KW-0238">DNA-binding</keyword>
<dbReference type="InterPro" id="IPR036390">
    <property type="entry name" value="WH_DNA-bd_sf"/>
</dbReference>
<keyword evidence="3" id="KW-0804">Transcription</keyword>
<comment type="caution">
    <text evidence="5">The sequence shown here is derived from an EMBL/GenBank/DDBJ whole genome shotgun (WGS) entry which is preliminary data.</text>
</comment>
<feature type="domain" description="HTH hxlR-type" evidence="4">
    <location>
        <begin position="22"/>
        <end position="120"/>
    </location>
</feature>
<dbReference type="EMBL" id="JACHLR010000009">
    <property type="protein sequence ID" value="MBB4859034.1"/>
    <property type="molecule type" value="Genomic_DNA"/>
</dbReference>
<evidence type="ECO:0000256" key="1">
    <source>
        <dbReference type="ARBA" id="ARBA00023015"/>
    </source>
</evidence>